<keyword evidence="13" id="KW-1185">Reference proteome</keyword>
<sequence length="290" mass="32216">MQIGTYLQNTALLSELSGNIVDICPVGALTSKPYTFTGRPWELRRFDSVDVMDAVGSNISVCQRSGDLLRIIPRLNEEVNEEWLADKSRHAPIDGLKRQRLTVPLVRPSSDSHLQECDWEDALISVGQAFNHVDPRRMVAIVGPHTDAETMVAVKDLLNRVGSENVFVHSDPDVDPSATPTGADIDFRHNYLFNTGIADIESSDFVLLVGTNPRLEAPLVNARIRKSWRNSWIEDIALIGPKGLDLLYDYEWLGDDMKTLKAVADGSHAINKRLSAAKKPVVILGQQILR</sequence>
<evidence type="ECO:0000256" key="9">
    <source>
        <dbReference type="ARBA" id="ARBA00023027"/>
    </source>
</evidence>
<dbReference type="PROSITE" id="PS51669">
    <property type="entry name" value="4FE4S_MOW_BIS_MGD"/>
    <property type="match status" value="1"/>
</dbReference>
<evidence type="ECO:0000256" key="8">
    <source>
        <dbReference type="ARBA" id="ARBA00023014"/>
    </source>
</evidence>
<comment type="cofactor">
    <cofactor evidence="10">
        <name>[2Fe-2S] cluster</name>
        <dbReference type="ChEBI" id="CHEBI:190135"/>
    </cofactor>
</comment>
<evidence type="ECO:0000256" key="1">
    <source>
        <dbReference type="ARBA" id="ARBA00001966"/>
    </source>
</evidence>
<evidence type="ECO:0000256" key="3">
    <source>
        <dbReference type="ARBA" id="ARBA00013888"/>
    </source>
</evidence>
<name>A0A7R9QZV3_9ACAR</name>
<keyword evidence="7" id="KW-0408">Iron</keyword>
<evidence type="ECO:0000256" key="5">
    <source>
        <dbReference type="ARBA" id="ARBA00022723"/>
    </source>
</evidence>
<dbReference type="Pfam" id="PF00384">
    <property type="entry name" value="Molybdopterin"/>
    <property type="match status" value="1"/>
</dbReference>
<evidence type="ECO:0000256" key="7">
    <source>
        <dbReference type="ARBA" id="ARBA00023004"/>
    </source>
</evidence>
<dbReference type="InterPro" id="IPR050123">
    <property type="entry name" value="Prok_molybdopt-oxidoreductase"/>
</dbReference>
<dbReference type="Pfam" id="PF22117">
    <property type="entry name" value="Fer4_Nqo3"/>
    <property type="match status" value="1"/>
</dbReference>
<dbReference type="PANTHER" id="PTHR43105">
    <property type="entry name" value="RESPIRATORY NITRATE REDUCTASE"/>
    <property type="match status" value="1"/>
</dbReference>
<dbReference type="GO" id="GO:0051539">
    <property type="term" value="F:4 iron, 4 sulfur cluster binding"/>
    <property type="evidence" value="ECO:0007669"/>
    <property type="project" value="UniProtKB-KW"/>
</dbReference>
<dbReference type="AlphaFoldDB" id="A0A7R9QZV3"/>
<evidence type="ECO:0000313" key="12">
    <source>
        <dbReference type="EMBL" id="CAD7664513.1"/>
    </source>
</evidence>
<accession>A0A7R9QZV3</accession>
<comment type="cofactor">
    <cofactor evidence="1">
        <name>[4Fe-4S] cluster</name>
        <dbReference type="ChEBI" id="CHEBI:49883"/>
    </cofactor>
</comment>
<dbReference type="InterPro" id="IPR006656">
    <property type="entry name" value="Mopterin_OxRdtase"/>
</dbReference>
<feature type="non-terminal residue" evidence="12">
    <location>
        <position position="1"/>
    </location>
</feature>
<dbReference type="EMBL" id="OC953803">
    <property type="protein sequence ID" value="CAD7664513.1"/>
    <property type="molecule type" value="Genomic_DNA"/>
</dbReference>
<reference evidence="12" key="1">
    <citation type="submission" date="2020-11" db="EMBL/GenBank/DDBJ databases">
        <authorList>
            <person name="Tran Van P."/>
        </authorList>
    </citation>
    <scope>NUCLEOTIDE SEQUENCE</scope>
</reference>
<evidence type="ECO:0000256" key="2">
    <source>
        <dbReference type="ARBA" id="ARBA00005404"/>
    </source>
</evidence>
<proteinExistence type="inferred from homology"/>
<feature type="domain" description="4Fe-4S Mo/W bis-MGD-type" evidence="11">
    <location>
        <begin position="43"/>
        <end position="99"/>
    </location>
</feature>
<dbReference type="Pfam" id="PF22151">
    <property type="entry name" value="Fer4_NDSU1"/>
    <property type="match status" value="1"/>
</dbReference>
<dbReference type="GO" id="GO:0016491">
    <property type="term" value="F:oxidoreductase activity"/>
    <property type="evidence" value="ECO:0007669"/>
    <property type="project" value="InterPro"/>
</dbReference>
<evidence type="ECO:0000256" key="4">
    <source>
        <dbReference type="ARBA" id="ARBA00022485"/>
    </source>
</evidence>
<keyword evidence="8" id="KW-0411">Iron-sulfur</keyword>
<keyword evidence="5" id="KW-0479">Metal-binding</keyword>
<dbReference type="EMBL" id="CAJPVJ010038978">
    <property type="protein sequence ID" value="CAG2181650.1"/>
    <property type="molecule type" value="Genomic_DNA"/>
</dbReference>
<dbReference type="PANTHER" id="PTHR43105:SF13">
    <property type="entry name" value="NADH-UBIQUINONE OXIDOREDUCTASE 75 KDA SUBUNIT, MITOCHONDRIAL"/>
    <property type="match status" value="1"/>
</dbReference>
<dbReference type="Proteomes" id="UP000728032">
    <property type="component" value="Unassembled WGS sequence"/>
</dbReference>
<evidence type="ECO:0000256" key="6">
    <source>
        <dbReference type="ARBA" id="ARBA00022967"/>
    </source>
</evidence>
<comment type="similarity">
    <text evidence="2">Belongs to the complex I 75 kDa subunit family.</text>
</comment>
<evidence type="ECO:0000256" key="10">
    <source>
        <dbReference type="ARBA" id="ARBA00034078"/>
    </source>
</evidence>
<dbReference type="SUPFAM" id="SSF53706">
    <property type="entry name" value="Formate dehydrogenase/DMSO reductase, domains 1-3"/>
    <property type="match status" value="1"/>
</dbReference>
<organism evidence="12">
    <name type="scientific">Oppiella nova</name>
    <dbReference type="NCBI Taxonomy" id="334625"/>
    <lineage>
        <taxon>Eukaryota</taxon>
        <taxon>Metazoa</taxon>
        <taxon>Ecdysozoa</taxon>
        <taxon>Arthropoda</taxon>
        <taxon>Chelicerata</taxon>
        <taxon>Arachnida</taxon>
        <taxon>Acari</taxon>
        <taxon>Acariformes</taxon>
        <taxon>Sarcoptiformes</taxon>
        <taxon>Oribatida</taxon>
        <taxon>Brachypylina</taxon>
        <taxon>Oppioidea</taxon>
        <taxon>Oppiidae</taxon>
        <taxon>Oppiella</taxon>
    </lineage>
</organism>
<keyword evidence="9" id="KW-0520">NAD</keyword>
<evidence type="ECO:0000259" key="11">
    <source>
        <dbReference type="PROSITE" id="PS51669"/>
    </source>
</evidence>
<dbReference type="OrthoDB" id="10249365at2759"/>
<protein>
    <recommendedName>
        <fullName evidence="3">NADH-ubiquinone oxidoreductase 75 kDa subunit, mitochondrial</fullName>
    </recommendedName>
</protein>
<keyword evidence="6" id="KW-1278">Translocase</keyword>
<dbReference type="InterPro" id="IPR006963">
    <property type="entry name" value="Mopterin_OxRdtase_4Fe-4S_dom"/>
</dbReference>
<dbReference type="GO" id="GO:0016020">
    <property type="term" value="C:membrane"/>
    <property type="evidence" value="ECO:0007669"/>
    <property type="project" value="TreeGrafter"/>
</dbReference>
<gene>
    <name evidence="12" type="ORF">ONB1V03_LOCUS21071</name>
</gene>
<dbReference type="GO" id="GO:0046872">
    <property type="term" value="F:metal ion binding"/>
    <property type="evidence" value="ECO:0007669"/>
    <property type="project" value="UniProtKB-KW"/>
</dbReference>
<evidence type="ECO:0000313" key="13">
    <source>
        <dbReference type="Proteomes" id="UP000728032"/>
    </source>
</evidence>
<dbReference type="InterPro" id="IPR054351">
    <property type="entry name" value="NADH_UbQ_OxRdtase_ferredoxin"/>
</dbReference>
<keyword evidence="4" id="KW-0004">4Fe-4S</keyword>